<dbReference type="PIRSF" id="PIRSF001434">
    <property type="entry name" value="CGS"/>
    <property type="match status" value="1"/>
</dbReference>
<gene>
    <name evidence="7" type="ORF">BN14_10426</name>
</gene>
<dbReference type="InterPro" id="IPR015421">
    <property type="entry name" value="PyrdxlP-dep_Trfase_major"/>
</dbReference>
<evidence type="ECO:0000256" key="5">
    <source>
        <dbReference type="PIRSR" id="PIRSR001434-2"/>
    </source>
</evidence>
<dbReference type="InterPro" id="IPR054542">
    <property type="entry name" value="Cys_met_metab_PP"/>
</dbReference>
<proteinExistence type="inferred from homology"/>
<evidence type="ECO:0000313" key="7">
    <source>
        <dbReference type="EMBL" id="CCO36293.1"/>
    </source>
</evidence>
<evidence type="ECO:0000256" key="1">
    <source>
        <dbReference type="ARBA" id="ARBA00001933"/>
    </source>
</evidence>
<dbReference type="GO" id="GO:0019346">
    <property type="term" value="P:transsulfuration"/>
    <property type="evidence" value="ECO:0007669"/>
    <property type="project" value="InterPro"/>
</dbReference>
<comment type="cofactor">
    <cofactor evidence="1 6">
        <name>pyridoxal 5'-phosphate</name>
        <dbReference type="ChEBI" id="CHEBI:597326"/>
    </cofactor>
</comment>
<protein>
    <submittedName>
        <fullName evidence="7">O-acetylhomoserine (Thiol)-lyase</fullName>
        <ecNumber evidence="7">2.5.1.49</ecNumber>
    </submittedName>
</protein>
<dbReference type="Gene3D" id="3.40.640.10">
    <property type="entry name" value="Type I PLP-dependent aspartate aminotransferase-like (Major domain)"/>
    <property type="match status" value="1"/>
</dbReference>
<organism evidence="7 8">
    <name type="scientific">Thanatephorus cucumeris (strain AG1-IB / isolate 7/3/14)</name>
    <name type="common">Lettuce bottom rot fungus</name>
    <name type="synonym">Rhizoctonia solani</name>
    <dbReference type="NCBI Taxonomy" id="1108050"/>
    <lineage>
        <taxon>Eukaryota</taxon>
        <taxon>Fungi</taxon>
        <taxon>Dikarya</taxon>
        <taxon>Basidiomycota</taxon>
        <taxon>Agaricomycotina</taxon>
        <taxon>Agaricomycetes</taxon>
        <taxon>Cantharellales</taxon>
        <taxon>Ceratobasidiaceae</taxon>
        <taxon>Rhizoctonia</taxon>
        <taxon>Rhizoctonia solani AG-1</taxon>
    </lineage>
</organism>
<dbReference type="InterPro" id="IPR015422">
    <property type="entry name" value="PyrdxlP-dep_Trfase_small"/>
</dbReference>
<dbReference type="HOGENOM" id="CLU_018986_4_0_1"/>
<evidence type="ECO:0000256" key="2">
    <source>
        <dbReference type="ARBA" id="ARBA00009077"/>
    </source>
</evidence>
<keyword evidence="4 5" id="KW-0663">Pyridoxal phosphate</keyword>
<evidence type="ECO:0000313" key="8">
    <source>
        <dbReference type="Proteomes" id="UP000012065"/>
    </source>
</evidence>
<evidence type="ECO:0000256" key="3">
    <source>
        <dbReference type="ARBA" id="ARBA00022679"/>
    </source>
</evidence>
<dbReference type="AlphaFoldDB" id="M5C8H3"/>
<dbReference type="GO" id="GO:0003961">
    <property type="term" value="F:O-acetylhomoserine aminocarboxypropyltransferase activity"/>
    <property type="evidence" value="ECO:0007669"/>
    <property type="project" value="UniProtKB-EC"/>
</dbReference>
<dbReference type="InterPro" id="IPR006235">
    <property type="entry name" value="OAc-hSer/O-AcSer_sulfhydrylase"/>
</dbReference>
<dbReference type="InterPro" id="IPR000277">
    <property type="entry name" value="Cys/Met-Metab_PyrdxlP-dep_enz"/>
</dbReference>
<evidence type="ECO:0000256" key="4">
    <source>
        <dbReference type="ARBA" id="ARBA00022898"/>
    </source>
</evidence>
<dbReference type="Proteomes" id="UP000012065">
    <property type="component" value="Unassembled WGS sequence"/>
</dbReference>
<feature type="modified residue" description="N6-(pyridoxal phosphate)lysine" evidence="5">
    <location>
        <position position="79"/>
    </location>
</feature>
<dbReference type="EMBL" id="CAOJ01015771">
    <property type="protein sequence ID" value="CCO36293.1"/>
    <property type="molecule type" value="Genomic_DNA"/>
</dbReference>
<dbReference type="Gene3D" id="3.90.1150.10">
    <property type="entry name" value="Aspartate Aminotransferase, domain 1"/>
    <property type="match status" value="1"/>
</dbReference>
<name>M5C8H3_THACB</name>
<accession>M5C8H3</accession>
<comment type="similarity">
    <text evidence="2 6">Belongs to the trans-sulfuration enzymes family.</text>
</comment>
<evidence type="ECO:0000256" key="6">
    <source>
        <dbReference type="RuleBase" id="RU362118"/>
    </source>
</evidence>
<dbReference type="SUPFAM" id="SSF53383">
    <property type="entry name" value="PLP-dependent transferases"/>
    <property type="match status" value="1"/>
</dbReference>
<keyword evidence="3 7" id="KW-0808">Transferase</keyword>
<dbReference type="PANTHER" id="PTHR43797:SF2">
    <property type="entry name" value="HOMOCYSTEINE_CYSTEINE SYNTHASE"/>
    <property type="match status" value="1"/>
</dbReference>
<dbReference type="GO" id="GO:0016829">
    <property type="term" value="F:lyase activity"/>
    <property type="evidence" value="ECO:0007669"/>
    <property type="project" value="UniProtKB-KW"/>
</dbReference>
<keyword evidence="7" id="KW-0456">Lyase</keyword>
<dbReference type="GO" id="GO:0030170">
    <property type="term" value="F:pyridoxal phosphate binding"/>
    <property type="evidence" value="ECO:0007669"/>
    <property type="project" value="InterPro"/>
</dbReference>
<reference evidence="7 8" key="1">
    <citation type="journal article" date="2013" name="J. Biotechnol.">
        <title>Establishment and interpretation of the genome sequence of the phytopathogenic fungus Rhizoctonia solani AG1-IB isolate 7/3/14.</title>
        <authorList>
            <person name="Wibberg D.W."/>
            <person name="Jelonek L.J."/>
            <person name="Rupp O.R."/>
            <person name="Hennig M.H."/>
            <person name="Eikmeyer F.E."/>
            <person name="Goesmann A.G."/>
            <person name="Hartmann A.H."/>
            <person name="Borriss R.B."/>
            <person name="Grosch R.G."/>
            <person name="Puehler A.P."/>
            <person name="Schlueter A.S."/>
        </authorList>
    </citation>
    <scope>NUCLEOTIDE SEQUENCE [LARGE SCALE GENOMIC DNA]</scope>
    <source>
        <strain evidence="8">AG1-IB / isolate 7/3/14</strain>
    </source>
</reference>
<dbReference type="GO" id="GO:0004124">
    <property type="term" value="F:cysteine synthase activity"/>
    <property type="evidence" value="ECO:0007669"/>
    <property type="project" value="TreeGrafter"/>
</dbReference>
<comment type="caution">
    <text evidence="7">The sequence shown here is derived from an EMBL/GenBank/DDBJ whole genome shotgun (WGS) entry which is preliminary data.</text>
</comment>
<dbReference type="PROSITE" id="PS00868">
    <property type="entry name" value="CYS_MET_METAB_PP"/>
    <property type="match status" value="1"/>
</dbReference>
<dbReference type="Pfam" id="PF01053">
    <property type="entry name" value="Cys_Met_Meta_PP"/>
    <property type="match status" value="1"/>
</dbReference>
<sequence>MAPKLTFYTFAAAIDENTKAIYVESIGNPKYNIAPLPELAKIAHDHKLPLIVDNTFGAGGYYVKPIEHGADIVVHSATKWIGGHGTTIAGVIVDAGKFDWAASGRFPGFTEPSEGYHGLKFSETFGPLAFAVKLRVEILRDLGAALNPFGAFLLLQGLETLSLRAQRHADNSLALAQWLEQHPAVSWVSYPGLASHPSHANAKRLLRPNAYGGVLSFGVKGDASIGSAVVDKLKLASNLANVGDAKTLVIHPATTTHQQLTAEEQFASGVTPDLIRVSVGIEDISDIIADFSHAFSLVIPERNQAQDKNPTGAAHHVKL</sequence>
<dbReference type="InterPro" id="IPR015424">
    <property type="entry name" value="PyrdxlP-dep_Trfase"/>
</dbReference>
<dbReference type="PANTHER" id="PTHR43797">
    <property type="entry name" value="HOMOCYSTEINE/CYSTEINE SYNTHASE"/>
    <property type="match status" value="1"/>
</dbReference>
<dbReference type="GO" id="GO:0006535">
    <property type="term" value="P:cysteine biosynthetic process from serine"/>
    <property type="evidence" value="ECO:0007669"/>
    <property type="project" value="TreeGrafter"/>
</dbReference>
<dbReference type="GO" id="GO:0005737">
    <property type="term" value="C:cytoplasm"/>
    <property type="evidence" value="ECO:0007669"/>
    <property type="project" value="TreeGrafter"/>
</dbReference>
<dbReference type="EC" id="2.5.1.49" evidence="7"/>
<dbReference type="GO" id="GO:0071269">
    <property type="term" value="P:L-homocysteine biosynthetic process"/>
    <property type="evidence" value="ECO:0007669"/>
    <property type="project" value="TreeGrafter"/>
</dbReference>